<evidence type="ECO:0000313" key="3">
    <source>
        <dbReference type="Proteomes" id="UP000054516"/>
    </source>
</evidence>
<feature type="compositionally biased region" description="Polar residues" evidence="1">
    <location>
        <begin position="45"/>
        <end position="56"/>
    </location>
</feature>
<evidence type="ECO:0000313" key="2">
    <source>
        <dbReference type="EMBL" id="GAW26023.1"/>
    </source>
</evidence>
<keyword evidence="3" id="KW-1185">Reference proteome</keyword>
<accession>A0A1S8A7K2</accession>
<proteinExistence type="predicted"/>
<evidence type="ECO:0000256" key="1">
    <source>
        <dbReference type="SAM" id="MobiDB-lite"/>
    </source>
</evidence>
<sequence length="81" mass="8890">MPLFQDSGSQGAGSQDAGSHADEEESGTGERASWDAPQPREETSSLRPLTQRQTHLPITPYRSSFDFDSPKRSQDPGKTQQ</sequence>
<dbReference type="AlphaFoldDB" id="A0A1S8A7K2"/>
<dbReference type="Proteomes" id="UP000054516">
    <property type="component" value="Unassembled WGS sequence"/>
</dbReference>
<dbReference type="EMBL" id="DF977464">
    <property type="protein sequence ID" value="GAW26023.1"/>
    <property type="molecule type" value="Genomic_DNA"/>
</dbReference>
<name>A0A1S8A7K2_ROSNE</name>
<reference evidence="2" key="1">
    <citation type="submission" date="2016-03" db="EMBL/GenBank/DDBJ databases">
        <title>Draft genome sequence of Rosellinia necatrix.</title>
        <authorList>
            <person name="Kanematsu S."/>
        </authorList>
    </citation>
    <scope>NUCLEOTIDE SEQUENCE [LARGE SCALE GENOMIC DNA]</scope>
    <source>
        <strain evidence="2">W97</strain>
    </source>
</reference>
<feature type="compositionally biased region" description="Low complexity" evidence="1">
    <location>
        <begin position="1"/>
        <end position="18"/>
    </location>
</feature>
<protein>
    <submittedName>
        <fullName evidence="2">Uncharacterized protein</fullName>
    </submittedName>
</protein>
<feature type="region of interest" description="Disordered" evidence="1">
    <location>
        <begin position="1"/>
        <end position="81"/>
    </location>
</feature>
<gene>
    <name evidence="2" type="ORF">SAMD00023353_1900410</name>
</gene>
<organism evidence="2">
    <name type="scientific">Rosellinia necatrix</name>
    <name type="common">White root-rot fungus</name>
    <dbReference type="NCBI Taxonomy" id="77044"/>
    <lineage>
        <taxon>Eukaryota</taxon>
        <taxon>Fungi</taxon>
        <taxon>Dikarya</taxon>
        <taxon>Ascomycota</taxon>
        <taxon>Pezizomycotina</taxon>
        <taxon>Sordariomycetes</taxon>
        <taxon>Xylariomycetidae</taxon>
        <taxon>Xylariales</taxon>
        <taxon>Xylariaceae</taxon>
        <taxon>Rosellinia</taxon>
    </lineage>
</organism>